<keyword evidence="1" id="KW-0812">Transmembrane</keyword>
<accession>A0ABQ0B2I6</accession>
<feature type="transmembrane region" description="Helical" evidence="1">
    <location>
        <begin position="49"/>
        <end position="69"/>
    </location>
</feature>
<proteinExistence type="predicted"/>
<comment type="caution">
    <text evidence="2">The sequence shown here is derived from an EMBL/GenBank/DDBJ whole genome shotgun (WGS) entry which is preliminary data.</text>
</comment>
<evidence type="ECO:0000256" key="1">
    <source>
        <dbReference type="SAM" id="Phobius"/>
    </source>
</evidence>
<sequence>MGNNHSMSRENKKNQLRKQVVPAAAAYPKDEDSEEILRKAHQRTIKRRLRIAMIIGILAALAAAGLFYYDRYQSFADYQVVWESGFTEDGQGESIAAEGNFCGFVDFADGVIKYTKDGASYLDARGKAVWILSYEMKNPIVAVNGDYAAIGDRQGNSIYICDKNGQQGQAATSLPVLALSISAKGVTAAVEEDSRASYIYLYKKDGNPLDIYVKSLLSGDGYPVDVSLSPSGTQWITSFMYLEDGMIRNKVVFYNFGLGKNDPKRVVGVFMPQDLADAMAGRVHFMDDSHAVIFTDKGLQFFSTRIETSPESKAQILLNENIRSISYSDQYAAVITDNSEGSDPYRLHVYRSDGSQVFERAFTYQYSGFDIDGDLVLLYNDNSCRVYNMAGTEKFNGTFDFSVSKISAGSLPGTLLVMGPQKIQEIRMR</sequence>
<keyword evidence="1" id="KW-1133">Transmembrane helix</keyword>
<dbReference type="SUPFAM" id="SSF75011">
    <property type="entry name" value="3-carboxy-cis,cis-mucoante lactonizing enzyme"/>
    <property type="match status" value="1"/>
</dbReference>
<protein>
    <submittedName>
        <fullName evidence="2">Uncharacterized protein</fullName>
    </submittedName>
</protein>
<dbReference type="EMBL" id="BAABXL010000001">
    <property type="protein sequence ID" value="GAA6270492.1"/>
    <property type="molecule type" value="Genomic_DNA"/>
</dbReference>
<reference evidence="2 3" key="1">
    <citation type="submission" date="2024-04" db="EMBL/GenBank/DDBJ databases">
        <title>Defined microbial consortia suppress multidrug-resistant proinflammatory Enterobacteriaceae via ecological control.</title>
        <authorList>
            <person name="Furuichi M."/>
            <person name="Kawaguchi T."/>
            <person name="Pust M."/>
            <person name="Yasuma K."/>
            <person name="Plichta D."/>
            <person name="Hasegawa N."/>
            <person name="Ohya T."/>
            <person name="Bhattarai S."/>
            <person name="Sasajima S."/>
            <person name="Aoto Y."/>
            <person name="Tuganbaev T."/>
            <person name="Yaginuma M."/>
            <person name="Ueda M."/>
            <person name="Okahashi N."/>
            <person name="Amafuji K."/>
            <person name="Kiridooshi Y."/>
            <person name="Sugita K."/>
            <person name="Strazar M."/>
            <person name="Skelly A."/>
            <person name="Suda W."/>
            <person name="Hattori M."/>
            <person name="Nakamoto N."/>
            <person name="Caballero S."/>
            <person name="Norman J."/>
            <person name="Olle B."/>
            <person name="Tanoue T."/>
            <person name="Arita M."/>
            <person name="Bucci V."/>
            <person name="Atarashi K."/>
            <person name="Xavier R."/>
            <person name="Honda K."/>
        </authorList>
    </citation>
    <scope>NUCLEOTIDE SEQUENCE [LARGE SCALE GENOMIC DNA]</scope>
    <source>
        <strain evidence="3">f13</strain>
    </source>
</reference>
<dbReference type="InterPro" id="IPR043765">
    <property type="entry name" value="DUF5711"/>
</dbReference>
<keyword evidence="1" id="KW-0472">Membrane</keyword>
<name>A0ABQ0B2I6_9FIRM</name>
<evidence type="ECO:0000313" key="2">
    <source>
        <dbReference type="EMBL" id="GAA6270492.1"/>
    </source>
</evidence>
<dbReference type="RefSeq" id="WP_390471017.1">
    <property type="nucleotide sequence ID" value="NZ_BAABXL010000001.1"/>
</dbReference>
<dbReference type="Proteomes" id="UP001600894">
    <property type="component" value="Unassembled WGS sequence"/>
</dbReference>
<gene>
    <name evidence="2" type="ORF">F130042H8_35520</name>
</gene>
<organism evidence="2 3">
    <name type="scientific">Enterocloster alcoholdehydrogenati</name>
    <dbReference type="NCBI Taxonomy" id="2547410"/>
    <lineage>
        <taxon>Bacteria</taxon>
        <taxon>Bacillati</taxon>
        <taxon>Bacillota</taxon>
        <taxon>Clostridia</taxon>
        <taxon>Lachnospirales</taxon>
        <taxon>Lachnospiraceae</taxon>
        <taxon>Enterocloster</taxon>
    </lineage>
</organism>
<evidence type="ECO:0000313" key="3">
    <source>
        <dbReference type="Proteomes" id="UP001600894"/>
    </source>
</evidence>
<keyword evidence="3" id="KW-1185">Reference proteome</keyword>
<dbReference type="Pfam" id="PF18975">
    <property type="entry name" value="DUF5711"/>
    <property type="match status" value="1"/>
</dbReference>